<evidence type="ECO:0000256" key="7">
    <source>
        <dbReference type="ARBA" id="ARBA00022723"/>
    </source>
</evidence>
<accession>A0A6G1IAS3</accession>
<keyword evidence="18" id="KW-1185">Reference proteome</keyword>
<comment type="subcellular location">
    <subcellularLocation>
        <location evidence="15">Cytoplasm</location>
    </subcellularLocation>
    <subcellularLocation>
        <location evidence="2 15">Endoplasmic reticulum membrane</location>
        <topology evidence="2 15">Peripheral membrane protein</topology>
    </subcellularLocation>
    <subcellularLocation>
        <location evidence="15">Microsome membrane</location>
        <topology evidence="15">Peripheral membrane protein</topology>
    </subcellularLocation>
</comment>
<name>A0A6G1IAS3_9PEZI</name>
<dbReference type="GO" id="GO:0005829">
    <property type="term" value="C:cytosol"/>
    <property type="evidence" value="ECO:0007669"/>
    <property type="project" value="TreeGrafter"/>
</dbReference>
<sequence>GPVWPTLDADHPLSLLVKELPSILEKADYAEVYGVQLKADTPFHTKLILQKFLRANSNVVPKAKEQLLATLKWRKEYQPLKALEETFSEELFGGLGFVTLVEKVPGSTKDKEVVTYNVYGAVKDIQKTFGNVDTFLRWRVALMELGISKLSLATATEPIPDFGKGADQYQGIQVHDYKSISFLRQDPHIKAASKQTIDLFSKYYPETLSKKFFLNVPLVMSWLFTFFKALLPSATTKKFSVISYGTSLTSELGPDIPKEYGGKAGALDSVSETVKL</sequence>
<dbReference type="SUPFAM" id="SSF52087">
    <property type="entry name" value="CRAL/TRIO domain"/>
    <property type="match status" value="1"/>
</dbReference>
<feature type="domain" description="CRAL-TRIO" evidence="16">
    <location>
        <begin position="79"/>
        <end position="268"/>
    </location>
</feature>
<comment type="similarity">
    <text evidence="3 15">Belongs to the SFH5 family.</text>
</comment>
<evidence type="ECO:0000256" key="12">
    <source>
        <dbReference type="ARBA" id="ARBA00023136"/>
    </source>
</evidence>
<dbReference type="GO" id="GO:0032541">
    <property type="term" value="C:cortical endoplasmic reticulum"/>
    <property type="evidence" value="ECO:0007669"/>
    <property type="project" value="TreeGrafter"/>
</dbReference>
<dbReference type="InterPro" id="IPR001251">
    <property type="entry name" value="CRAL-TRIO_dom"/>
</dbReference>
<keyword evidence="8 15" id="KW-0256">Endoplasmic reticulum</keyword>
<dbReference type="Proteomes" id="UP000799640">
    <property type="component" value="Unassembled WGS sequence"/>
</dbReference>
<comment type="function">
    <text evidence="14">Non-classical phosphatidylinositol (PtdIns) transfer protein (PITP), which exhibits PtdIns-binding/transfer activity in the absence of detectable PtdCho-binding/transfer activity. Regulates PtdIns(4,5)P2 homeostasis at the plasma membrane. Heme-binding protein that may play a role in organic oxidant-induced stress responses.</text>
</comment>
<dbReference type="PANTHER" id="PTHR47669">
    <property type="entry name" value="PHOSPHATIDYLINOSITOL TRANSFER PROTEIN SFH5"/>
    <property type="match status" value="1"/>
</dbReference>
<keyword evidence="5 15" id="KW-0963">Cytoplasm</keyword>
<evidence type="ECO:0000256" key="3">
    <source>
        <dbReference type="ARBA" id="ARBA00006667"/>
    </source>
</evidence>
<evidence type="ECO:0000313" key="17">
    <source>
        <dbReference type="EMBL" id="KAF2405169.1"/>
    </source>
</evidence>
<evidence type="ECO:0000256" key="2">
    <source>
        <dbReference type="ARBA" id="ARBA00004406"/>
    </source>
</evidence>
<reference evidence="17" key="1">
    <citation type="journal article" date="2020" name="Stud. Mycol.">
        <title>101 Dothideomycetes genomes: a test case for predicting lifestyles and emergence of pathogens.</title>
        <authorList>
            <person name="Haridas S."/>
            <person name="Albert R."/>
            <person name="Binder M."/>
            <person name="Bloem J."/>
            <person name="Labutti K."/>
            <person name="Salamov A."/>
            <person name="Andreopoulos B."/>
            <person name="Baker S."/>
            <person name="Barry K."/>
            <person name="Bills G."/>
            <person name="Bluhm B."/>
            <person name="Cannon C."/>
            <person name="Castanera R."/>
            <person name="Culley D."/>
            <person name="Daum C."/>
            <person name="Ezra D."/>
            <person name="Gonzalez J."/>
            <person name="Henrissat B."/>
            <person name="Kuo A."/>
            <person name="Liang C."/>
            <person name="Lipzen A."/>
            <person name="Lutzoni F."/>
            <person name="Magnuson J."/>
            <person name="Mondo S."/>
            <person name="Nolan M."/>
            <person name="Ohm R."/>
            <person name="Pangilinan J."/>
            <person name="Park H.-J."/>
            <person name="Ramirez L."/>
            <person name="Alfaro M."/>
            <person name="Sun H."/>
            <person name="Tritt A."/>
            <person name="Yoshinaga Y."/>
            <person name="Zwiers L.-H."/>
            <person name="Turgeon B."/>
            <person name="Goodwin S."/>
            <person name="Spatafora J."/>
            <person name="Crous P."/>
            <person name="Grigoriev I."/>
        </authorList>
    </citation>
    <scope>NUCLEOTIDE SEQUENCE</scope>
    <source>
        <strain evidence="17">CBS 262.69</strain>
    </source>
</reference>
<dbReference type="SMART" id="SM00516">
    <property type="entry name" value="SEC14"/>
    <property type="match status" value="1"/>
</dbReference>
<dbReference type="OrthoDB" id="75724at2759"/>
<dbReference type="Gene3D" id="3.40.525.10">
    <property type="entry name" value="CRAL-TRIO lipid binding domain"/>
    <property type="match status" value="1"/>
</dbReference>
<evidence type="ECO:0000256" key="15">
    <source>
        <dbReference type="RuleBase" id="RU367059"/>
    </source>
</evidence>
<gene>
    <name evidence="17" type="ORF">EJ06DRAFT_458248</name>
</gene>
<dbReference type="PROSITE" id="PS50191">
    <property type="entry name" value="CRAL_TRIO"/>
    <property type="match status" value="1"/>
</dbReference>
<dbReference type="SUPFAM" id="SSF46938">
    <property type="entry name" value="CRAL/TRIO N-terminal domain"/>
    <property type="match status" value="1"/>
</dbReference>
<dbReference type="InterPro" id="IPR036865">
    <property type="entry name" value="CRAL-TRIO_dom_sf"/>
</dbReference>
<dbReference type="GO" id="GO:0017157">
    <property type="term" value="P:regulation of exocytosis"/>
    <property type="evidence" value="ECO:0007669"/>
    <property type="project" value="TreeGrafter"/>
</dbReference>
<keyword evidence="4 15" id="KW-0813">Transport</keyword>
<evidence type="ECO:0000256" key="1">
    <source>
        <dbReference type="ARBA" id="ARBA00001970"/>
    </source>
</evidence>
<feature type="non-terminal residue" evidence="17">
    <location>
        <position position="276"/>
    </location>
</feature>
<organism evidence="17 18">
    <name type="scientific">Trichodelitschia bisporula</name>
    <dbReference type="NCBI Taxonomy" id="703511"/>
    <lineage>
        <taxon>Eukaryota</taxon>
        <taxon>Fungi</taxon>
        <taxon>Dikarya</taxon>
        <taxon>Ascomycota</taxon>
        <taxon>Pezizomycotina</taxon>
        <taxon>Dothideomycetes</taxon>
        <taxon>Dothideomycetes incertae sedis</taxon>
        <taxon>Phaeotrichales</taxon>
        <taxon>Phaeotrichaceae</taxon>
        <taxon>Trichodelitschia</taxon>
    </lineage>
</organism>
<dbReference type="GO" id="GO:0008526">
    <property type="term" value="F:phosphatidylinositol transfer activity"/>
    <property type="evidence" value="ECO:0007669"/>
    <property type="project" value="UniProtKB-UniRule"/>
</dbReference>
<evidence type="ECO:0000256" key="4">
    <source>
        <dbReference type="ARBA" id="ARBA00022448"/>
    </source>
</evidence>
<protein>
    <recommendedName>
        <fullName evidence="15">Phosphatidylinositol transfer protein SFH5</fullName>
        <shortName evidence="15">PITP SFH5</shortName>
    </recommendedName>
</protein>
<dbReference type="EMBL" id="ML996687">
    <property type="protein sequence ID" value="KAF2405169.1"/>
    <property type="molecule type" value="Genomic_DNA"/>
</dbReference>
<evidence type="ECO:0000256" key="9">
    <source>
        <dbReference type="ARBA" id="ARBA00022848"/>
    </source>
</evidence>
<keyword evidence="9 15" id="KW-0492">Microsome</keyword>
<evidence type="ECO:0000256" key="8">
    <source>
        <dbReference type="ARBA" id="ARBA00022824"/>
    </source>
</evidence>
<keyword evidence="6" id="KW-0349">Heme</keyword>
<evidence type="ECO:0000256" key="11">
    <source>
        <dbReference type="ARBA" id="ARBA00023055"/>
    </source>
</evidence>
<dbReference type="CDD" id="cd00170">
    <property type="entry name" value="SEC14"/>
    <property type="match status" value="1"/>
</dbReference>
<proteinExistence type="inferred from homology"/>
<dbReference type="InterPro" id="IPR042938">
    <property type="entry name" value="Sfh5"/>
</dbReference>
<evidence type="ECO:0000256" key="10">
    <source>
        <dbReference type="ARBA" id="ARBA00023004"/>
    </source>
</evidence>
<dbReference type="GO" id="GO:0046872">
    <property type="term" value="F:metal ion binding"/>
    <property type="evidence" value="ECO:0007669"/>
    <property type="project" value="UniProtKB-KW"/>
</dbReference>
<dbReference type="Pfam" id="PF00650">
    <property type="entry name" value="CRAL_TRIO"/>
    <property type="match status" value="1"/>
</dbReference>
<evidence type="ECO:0000256" key="6">
    <source>
        <dbReference type="ARBA" id="ARBA00022617"/>
    </source>
</evidence>
<dbReference type="PANTHER" id="PTHR47669:SF1">
    <property type="entry name" value="PHOSPHATIDYLINOSITOL TRANSFER PROTEIN SFH5"/>
    <property type="match status" value="1"/>
</dbReference>
<dbReference type="GO" id="GO:0043001">
    <property type="term" value="P:Golgi to plasma membrane protein transport"/>
    <property type="evidence" value="ECO:0007669"/>
    <property type="project" value="TreeGrafter"/>
</dbReference>
<dbReference type="AlphaFoldDB" id="A0A6G1IAS3"/>
<dbReference type="GO" id="GO:0005789">
    <property type="term" value="C:endoplasmic reticulum membrane"/>
    <property type="evidence" value="ECO:0007669"/>
    <property type="project" value="UniProtKB-SubCell"/>
</dbReference>
<dbReference type="InterPro" id="IPR036273">
    <property type="entry name" value="CRAL/TRIO_N_dom_sf"/>
</dbReference>
<keyword evidence="10" id="KW-0408">Iron</keyword>
<comment type="catalytic activity">
    <reaction evidence="13">
        <text>a 1,2-diacyl-sn-glycero-3-phospho-(1D-myo-inositol)(in) = a 1,2-diacyl-sn-glycero-3-phospho-(1D-myo-inositol)(out)</text>
        <dbReference type="Rhea" id="RHEA:38691"/>
        <dbReference type="ChEBI" id="CHEBI:57880"/>
    </reaction>
    <physiologicalReaction direction="left-to-right" evidence="13">
        <dbReference type="Rhea" id="RHEA:38692"/>
    </physiologicalReaction>
</comment>
<evidence type="ECO:0000256" key="14">
    <source>
        <dbReference type="ARBA" id="ARBA00024180"/>
    </source>
</evidence>
<dbReference type="GO" id="GO:0005886">
    <property type="term" value="C:plasma membrane"/>
    <property type="evidence" value="ECO:0007669"/>
    <property type="project" value="TreeGrafter"/>
</dbReference>
<evidence type="ECO:0000259" key="16">
    <source>
        <dbReference type="PROSITE" id="PS50191"/>
    </source>
</evidence>
<comment type="cofactor">
    <cofactor evidence="1">
        <name>heme b</name>
        <dbReference type="ChEBI" id="CHEBI:60344"/>
    </cofactor>
</comment>
<keyword evidence="12 15" id="KW-0472">Membrane</keyword>
<keyword evidence="7" id="KW-0479">Metal-binding</keyword>
<evidence type="ECO:0000256" key="13">
    <source>
        <dbReference type="ARBA" id="ARBA00024146"/>
    </source>
</evidence>
<evidence type="ECO:0000256" key="5">
    <source>
        <dbReference type="ARBA" id="ARBA00022490"/>
    </source>
</evidence>
<evidence type="ECO:0000313" key="18">
    <source>
        <dbReference type="Proteomes" id="UP000799640"/>
    </source>
</evidence>
<feature type="non-terminal residue" evidence="17">
    <location>
        <position position="1"/>
    </location>
</feature>
<keyword evidence="11 15" id="KW-0445">Lipid transport</keyword>